<gene>
    <name evidence="9" type="primary">ormdl1</name>
</gene>
<evidence type="ECO:0000256" key="1">
    <source>
        <dbReference type="ARBA" id="ARBA00004141"/>
    </source>
</evidence>
<reference evidence="10" key="1">
    <citation type="journal article" date="2018" name="PLoS ONE">
        <title>Chinook salmon (Oncorhynchus tshawytscha) genome and transcriptome.</title>
        <authorList>
            <person name="Christensen K.A."/>
            <person name="Leong J.S."/>
            <person name="Sakhrani D."/>
            <person name="Biagi C.A."/>
            <person name="Minkley D.R."/>
            <person name="Withler R.E."/>
            <person name="Rondeau E.B."/>
            <person name="Koop B.F."/>
            <person name="Devlin R.H."/>
        </authorList>
    </citation>
    <scope>NUCLEOTIDE SEQUENCE [LARGE SCALE GENOMIC DNA]</scope>
</reference>
<reference evidence="9" key="2">
    <citation type="submission" date="2025-08" db="UniProtKB">
        <authorList>
            <consortium name="Ensembl"/>
        </authorList>
    </citation>
    <scope>IDENTIFICATION</scope>
</reference>
<keyword evidence="3 8" id="KW-0812">Transmembrane</keyword>
<dbReference type="GO" id="GO:0006665">
    <property type="term" value="P:sphingolipid metabolic process"/>
    <property type="evidence" value="ECO:0007669"/>
    <property type="project" value="UniProtKB-ARBA"/>
</dbReference>
<comment type="similarity">
    <text evidence="2">Belongs to the ORM family.</text>
</comment>
<evidence type="ECO:0000256" key="7">
    <source>
        <dbReference type="ARBA" id="ARBA00045896"/>
    </source>
</evidence>
<keyword evidence="5 8" id="KW-0472">Membrane</keyword>
<keyword evidence="10" id="KW-1185">Reference proteome</keyword>
<dbReference type="PANTHER" id="PTHR12665">
    <property type="entry name" value="ORMDL PROTEINS"/>
    <property type="match status" value="1"/>
</dbReference>
<evidence type="ECO:0000313" key="9">
    <source>
        <dbReference type="Ensembl" id="ENSOTSP00005139889.1"/>
    </source>
</evidence>
<evidence type="ECO:0000256" key="6">
    <source>
        <dbReference type="ARBA" id="ARBA00038646"/>
    </source>
</evidence>
<evidence type="ECO:0000313" key="10">
    <source>
        <dbReference type="Proteomes" id="UP000694402"/>
    </source>
</evidence>
<evidence type="ECO:0000256" key="3">
    <source>
        <dbReference type="ARBA" id="ARBA00022692"/>
    </source>
</evidence>
<protein>
    <submittedName>
        <fullName evidence="9">ORMDL sphingolipid biosynthesis regulator 1</fullName>
    </submittedName>
</protein>
<sequence>MQPKPKTWSLTTEETNLPSPPLEMNRQIIERVEDYKFLGNIIGNKNKMNVGVAHSEVNPNTRVMNSRGIWLTYALGVGMLHIVLLSIPFFSVPVVWTLTNIIHNFGMYVFMHAVKGTPFETPDQGKARLLTHWEQLDYGVQFTSSRKFFTISPIILYFLASFYTKYDTTHFVINTASLLSVLIPKLPQLHGVRIFGINKY</sequence>
<dbReference type="Ensembl" id="ENSOTST00005128247.1">
    <property type="protein sequence ID" value="ENSOTSP00005139889.1"/>
    <property type="gene ID" value="ENSOTSG00005053347.1"/>
</dbReference>
<organism evidence="9 10">
    <name type="scientific">Oncorhynchus tshawytscha</name>
    <name type="common">Chinook salmon</name>
    <name type="synonym">Salmo tshawytscha</name>
    <dbReference type="NCBI Taxonomy" id="74940"/>
    <lineage>
        <taxon>Eukaryota</taxon>
        <taxon>Metazoa</taxon>
        <taxon>Chordata</taxon>
        <taxon>Craniata</taxon>
        <taxon>Vertebrata</taxon>
        <taxon>Euteleostomi</taxon>
        <taxon>Actinopterygii</taxon>
        <taxon>Neopterygii</taxon>
        <taxon>Teleostei</taxon>
        <taxon>Protacanthopterygii</taxon>
        <taxon>Salmoniformes</taxon>
        <taxon>Salmonidae</taxon>
        <taxon>Salmoninae</taxon>
        <taxon>Oncorhynchus</taxon>
    </lineage>
</organism>
<accession>A0AAZ3RIT2</accession>
<dbReference type="InterPro" id="IPR007203">
    <property type="entry name" value="ORMDL"/>
</dbReference>
<comment type="subcellular location">
    <subcellularLocation>
        <location evidence="1">Membrane</location>
        <topology evidence="1">Multi-pass membrane protein</topology>
    </subcellularLocation>
</comment>
<evidence type="ECO:0000256" key="5">
    <source>
        <dbReference type="ARBA" id="ARBA00023136"/>
    </source>
</evidence>
<dbReference type="AlphaFoldDB" id="A0AAZ3RIT2"/>
<evidence type="ECO:0000256" key="8">
    <source>
        <dbReference type="SAM" id="Phobius"/>
    </source>
</evidence>
<dbReference type="GO" id="GO:2000303">
    <property type="term" value="P:regulation of ceramide biosynthetic process"/>
    <property type="evidence" value="ECO:0007669"/>
    <property type="project" value="UniProtKB-ARBA"/>
</dbReference>
<comment type="subunit">
    <text evidence="6">Ceramide-sensitive subunit of the serine palmitoyltransferase (SPT) complex, which is also composed of SPTLC1, SPTLC2/3 and SPTSSA/B.</text>
</comment>
<feature type="transmembrane region" description="Helical" evidence="8">
    <location>
        <begin position="70"/>
        <end position="96"/>
    </location>
</feature>
<evidence type="ECO:0000256" key="4">
    <source>
        <dbReference type="ARBA" id="ARBA00022989"/>
    </source>
</evidence>
<keyword evidence="4 8" id="KW-1133">Transmembrane helix</keyword>
<dbReference type="Pfam" id="PF04061">
    <property type="entry name" value="ORMDL"/>
    <property type="match status" value="1"/>
</dbReference>
<comment type="function">
    <text evidence="7">Plays an essential role in the homeostatic regulation of sphingolipid de novo biosynthesis by modulating the activity of the serine palmitoyltransferase (SPT) in response to ceramide levels. When complexed to SPT, the binding of ceramides to its N-terminus stabilizes a conformation that block SPT substrate entry, hence preventing SPT catalytic activity. Through this mechanism, maintains ceramide levels at sufficient concentrations for the production of complex sphingolipids, but which prevents the accumulation of ceramides to levels that trigger apoptosis.</text>
</comment>
<dbReference type="Proteomes" id="UP000694402">
    <property type="component" value="Unassembled WGS sequence"/>
</dbReference>
<evidence type="ECO:0000256" key="2">
    <source>
        <dbReference type="ARBA" id="ARBA00007649"/>
    </source>
</evidence>
<name>A0AAZ3RIT2_ONCTS</name>
<proteinExistence type="inferred from homology"/>
<dbReference type="GeneTree" id="ENSGT00950000183178"/>
<reference evidence="9" key="3">
    <citation type="submission" date="2025-09" db="UniProtKB">
        <authorList>
            <consortium name="Ensembl"/>
        </authorList>
    </citation>
    <scope>IDENTIFICATION</scope>
</reference>
<dbReference type="GO" id="GO:0005789">
    <property type="term" value="C:endoplasmic reticulum membrane"/>
    <property type="evidence" value="ECO:0007669"/>
    <property type="project" value="InterPro"/>
</dbReference>